<dbReference type="Gene3D" id="3.40.50.2300">
    <property type="match status" value="1"/>
</dbReference>
<dbReference type="GO" id="GO:0006355">
    <property type="term" value="P:regulation of DNA-templated transcription"/>
    <property type="evidence" value="ECO:0007669"/>
    <property type="project" value="InterPro"/>
</dbReference>
<evidence type="ECO:0000256" key="6">
    <source>
        <dbReference type="ARBA" id="ARBA00023125"/>
    </source>
</evidence>
<comment type="caution">
    <text evidence="12">The sequence shown here is derived from an EMBL/GenBank/DDBJ whole genome shotgun (WGS) entry which is preliminary data.</text>
</comment>
<dbReference type="RefSeq" id="WP_086742322.1">
    <property type="nucleotide sequence ID" value="NZ_MWPV01000001.1"/>
</dbReference>
<keyword evidence="5" id="KW-0805">Transcription regulation</keyword>
<dbReference type="GO" id="GO:0032993">
    <property type="term" value="C:protein-DNA complex"/>
    <property type="evidence" value="ECO:0007669"/>
    <property type="project" value="TreeGrafter"/>
</dbReference>
<evidence type="ECO:0000313" key="13">
    <source>
        <dbReference type="Proteomes" id="UP000194841"/>
    </source>
</evidence>
<dbReference type="CDD" id="cd00383">
    <property type="entry name" value="trans_reg_C"/>
    <property type="match status" value="1"/>
</dbReference>
<protein>
    <submittedName>
        <fullName evidence="12">DNA-binding response regulator</fullName>
    </submittedName>
</protein>
<accession>A0A244CU19</accession>
<evidence type="ECO:0000256" key="9">
    <source>
        <dbReference type="PROSITE-ProRule" id="PRU01091"/>
    </source>
</evidence>
<dbReference type="InterPro" id="IPR036388">
    <property type="entry name" value="WH-like_DNA-bd_sf"/>
</dbReference>
<evidence type="ECO:0000259" key="10">
    <source>
        <dbReference type="PROSITE" id="PS50110"/>
    </source>
</evidence>
<dbReference type="PANTHER" id="PTHR48111:SF39">
    <property type="entry name" value="TRANSCRIPTIONAL REGULATORY PROTEIN CPXR"/>
    <property type="match status" value="1"/>
</dbReference>
<evidence type="ECO:0000256" key="4">
    <source>
        <dbReference type="ARBA" id="ARBA00023012"/>
    </source>
</evidence>
<sequence>MTSILIIEDDLALNEQISALLVHKGFSVHSEHDGLEGLHVAERQFFNLILLDVKLPRLMGYELLAQLRKTQQTPVIMLTAFGAEEHRIKGLSLGADDYLSKPFNIEELLLRIDAILRRTSAPLPQTHGNAQSDICFNDTQMLAQYRQKHIELTPIQFNLLKTLVKNNKSPLSKQYLYQHVLKREYSQYDRSLDMHLSRVRKKCVQVGMPAHFITTLHGKGYCFNADT</sequence>
<dbReference type="PANTHER" id="PTHR48111">
    <property type="entry name" value="REGULATOR OF RPOS"/>
    <property type="match status" value="1"/>
</dbReference>
<proteinExistence type="predicted"/>
<dbReference type="Pfam" id="PF00072">
    <property type="entry name" value="Response_reg"/>
    <property type="match status" value="1"/>
</dbReference>
<dbReference type="GO" id="GO:0005829">
    <property type="term" value="C:cytosol"/>
    <property type="evidence" value="ECO:0007669"/>
    <property type="project" value="TreeGrafter"/>
</dbReference>
<dbReference type="SMART" id="SM00448">
    <property type="entry name" value="REC"/>
    <property type="match status" value="1"/>
</dbReference>
<dbReference type="InterPro" id="IPR039420">
    <property type="entry name" value="WalR-like"/>
</dbReference>
<evidence type="ECO:0000256" key="2">
    <source>
        <dbReference type="ARBA" id="ARBA00022490"/>
    </source>
</evidence>
<evidence type="ECO:0000256" key="8">
    <source>
        <dbReference type="PROSITE-ProRule" id="PRU00169"/>
    </source>
</evidence>
<dbReference type="SMART" id="SM00862">
    <property type="entry name" value="Trans_reg_C"/>
    <property type="match status" value="1"/>
</dbReference>
<dbReference type="Pfam" id="PF00486">
    <property type="entry name" value="Trans_reg_C"/>
    <property type="match status" value="1"/>
</dbReference>
<dbReference type="GO" id="GO:0000156">
    <property type="term" value="F:phosphorelay response regulator activity"/>
    <property type="evidence" value="ECO:0007669"/>
    <property type="project" value="TreeGrafter"/>
</dbReference>
<feature type="DNA-binding region" description="OmpR/PhoB-type" evidence="9">
    <location>
        <begin position="121"/>
        <end position="225"/>
    </location>
</feature>
<evidence type="ECO:0000256" key="1">
    <source>
        <dbReference type="ARBA" id="ARBA00004496"/>
    </source>
</evidence>
<dbReference type="Proteomes" id="UP000194841">
    <property type="component" value="Unassembled WGS sequence"/>
</dbReference>
<keyword evidence="7" id="KW-0804">Transcription</keyword>
<keyword evidence="2" id="KW-0963">Cytoplasm</keyword>
<dbReference type="PROSITE" id="PS50110">
    <property type="entry name" value="RESPONSE_REGULATORY"/>
    <property type="match status" value="1"/>
</dbReference>
<gene>
    <name evidence="12" type="ORF">B1199_01290</name>
</gene>
<keyword evidence="6 9" id="KW-0238">DNA-binding</keyword>
<dbReference type="InterPro" id="IPR001867">
    <property type="entry name" value="OmpR/PhoB-type_DNA-bd"/>
</dbReference>
<dbReference type="GO" id="GO:0000976">
    <property type="term" value="F:transcription cis-regulatory region binding"/>
    <property type="evidence" value="ECO:0007669"/>
    <property type="project" value="TreeGrafter"/>
</dbReference>
<dbReference type="Gene3D" id="6.10.250.690">
    <property type="match status" value="1"/>
</dbReference>
<dbReference type="AlphaFoldDB" id="A0A244CU19"/>
<evidence type="ECO:0000256" key="7">
    <source>
        <dbReference type="ARBA" id="ARBA00023163"/>
    </source>
</evidence>
<evidence type="ECO:0000259" key="11">
    <source>
        <dbReference type="PROSITE" id="PS51755"/>
    </source>
</evidence>
<dbReference type="InterPro" id="IPR001789">
    <property type="entry name" value="Sig_transdc_resp-reg_receiver"/>
</dbReference>
<dbReference type="OrthoDB" id="9802426at2"/>
<feature type="modified residue" description="4-aspartylphosphate" evidence="8">
    <location>
        <position position="52"/>
    </location>
</feature>
<evidence type="ECO:0000313" key="12">
    <source>
        <dbReference type="EMBL" id="OUL58946.1"/>
    </source>
</evidence>
<feature type="domain" description="OmpR/PhoB-type" evidence="11">
    <location>
        <begin position="121"/>
        <end position="225"/>
    </location>
</feature>
<dbReference type="InterPro" id="IPR011006">
    <property type="entry name" value="CheY-like_superfamily"/>
</dbReference>
<feature type="domain" description="Response regulatory" evidence="10">
    <location>
        <begin position="3"/>
        <end position="116"/>
    </location>
</feature>
<evidence type="ECO:0000256" key="5">
    <source>
        <dbReference type="ARBA" id="ARBA00023015"/>
    </source>
</evidence>
<organism evidence="12 13">
    <name type="scientific">Pseudoalteromonas ulvae</name>
    <dbReference type="NCBI Taxonomy" id="107327"/>
    <lineage>
        <taxon>Bacteria</taxon>
        <taxon>Pseudomonadati</taxon>
        <taxon>Pseudomonadota</taxon>
        <taxon>Gammaproteobacteria</taxon>
        <taxon>Alteromonadales</taxon>
        <taxon>Pseudoalteromonadaceae</taxon>
        <taxon>Pseudoalteromonas</taxon>
    </lineage>
</organism>
<evidence type="ECO:0000256" key="3">
    <source>
        <dbReference type="ARBA" id="ARBA00022553"/>
    </source>
</evidence>
<dbReference type="SUPFAM" id="SSF52172">
    <property type="entry name" value="CheY-like"/>
    <property type="match status" value="1"/>
</dbReference>
<comment type="subcellular location">
    <subcellularLocation>
        <location evidence="1">Cytoplasm</location>
    </subcellularLocation>
</comment>
<dbReference type="Gene3D" id="1.10.10.10">
    <property type="entry name" value="Winged helix-like DNA-binding domain superfamily/Winged helix DNA-binding domain"/>
    <property type="match status" value="1"/>
</dbReference>
<name>A0A244CU19_PSEDV</name>
<keyword evidence="4" id="KW-0902">Two-component regulatory system</keyword>
<reference evidence="12 13" key="1">
    <citation type="submission" date="2017-02" db="EMBL/GenBank/DDBJ databases">
        <title>Pseudoalteromonas ulvae TC14 Genome.</title>
        <authorList>
            <person name="Molmeret M."/>
        </authorList>
    </citation>
    <scope>NUCLEOTIDE SEQUENCE [LARGE SCALE GENOMIC DNA]</scope>
    <source>
        <strain evidence="12">TC14</strain>
    </source>
</reference>
<dbReference type="EMBL" id="MWPV01000001">
    <property type="protein sequence ID" value="OUL58946.1"/>
    <property type="molecule type" value="Genomic_DNA"/>
</dbReference>
<keyword evidence="3 8" id="KW-0597">Phosphoprotein</keyword>
<keyword evidence="13" id="KW-1185">Reference proteome</keyword>
<dbReference type="PROSITE" id="PS51755">
    <property type="entry name" value="OMPR_PHOB"/>
    <property type="match status" value="1"/>
</dbReference>